<accession>A0A6J5NE09</accession>
<protein>
    <submittedName>
        <fullName evidence="1">Uncharacterized protein</fullName>
    </submittedName>
</protein>
<evidence type="ECO:0000313" key="1">
    <source>
        <dbReference type="EMBL" id="CAB4157123.1"/>
    </source>
</evidence>
<reference evidence="1" key="1">
    <citation type="submission" date="2020-04" db="EMBL/GenBank/DDBJ databases">
        <authorList>
            <person name="Chiriac C."/>
            <person name="Salcher M."/>
            <person name="Ghai R."/>
            <person name="Kavagutti S V."/>
        </authorList>
    </citation>
    <scope>NUCLEOTIDE SEQUENCE</scope>
</reference>
<name>A0A6J5NE09_9CAUD</name>
<dbReference type="EMBL" id="LR796650">
    <property type="protein sequence ID" value="CAB4157123.1"/>
    <property type="molecule type" value="Genomic_DNA"/>
</dbReference>
<proteinExistence type="predicted"/>
<organism evidence="1">
    <name type="scientific">uncultured Caudovirales phage</name>
    <dbReference type="NCBI Taxonomy" id="2100421"/>
    <lineage>
        <taxon>Viruses</taxon>
        <taxon>Duplodnaviria</taxon>
        <taxon>Heunggongvirae</taxon>
        <taxon>Uroviricota</taxon>
        <taxon>Caudoviricetes</taxon>
        <taxon>Peduoviridae</taxon>
        <taxon>Maltschvirus</taxon>
        <taxon>Maltschvirus maltsch</taxon>
    </lineage>
</organism>
<gene>
    <name evidence="1" type="ORF">UFOVP693_6</name>
</gene>
<sequence length="204" mass="22299">MNNYYLNKLNQIKIALGMDVKMVDAVLKDGVTRVSAETLESGSKIYVVAEDGTKAPAPEGIHELEDGTKVYVDAEGTITEVEKPEEEGVEIEIEAAVEEVPAGEKSAEQPTKSEATITKEEMAAYVDSIMEKVMMTIEEVAKEIGSVKEEMASYKSKMEKMSKTPAATKISTFNNEPASPVDAVDARIESLNSLRTELAKTRKF</sequence>